<dbReference type="Proteomes" id="UP000323632">
    <property type="component" value="Unassembled WGS sequence"/>
</dbReference>
<keyword evidence="2" id="KW-0812">Transmembrane</keyword>
<accession>A0A5M6CAG5</accession>
<reference evidence="3 4" key="1">
    <citation type="submission" date="2019-09" db="EMBL/GenBank/DDBJ databases">
        <title>Genome sequence and assembly of Taibaiella sp.</title>
        <authorList>
            <person name="Chhetri G."/>
        </authorList>
    </citation>
    <scope>NUCLEOTIDE SEQUENCE [LARGE SCALE GENOMIC DNA]</scope>
    <source>
        <strain evidence="3 4">KVB11</strain>
    </source>
</reference>
<evidence type="ECO:0000313" key="3">
    <source>
        <dbReference type="EMBL" id="KAA5532166.1"/>
    </source>
</evidence>
<proteinExistence type="predicted"/>
<gene>
    <name evidence="3" type="ORF">F0919_15305</name>
</gene>
<organism evidence="3 4">
    <name type="scientific">Taibaiella lutea</name>
    <dbReference type="NCBI Taxonomy" id="2608001"/>
    <lineage>
        <taxon>Bacteria</taxon>
        <taxon>Pseudomonadati</taxon>
        <taxon>Bacteroidota</taxon>
        <taxon>Chitinophagia</taxon>
        <taxon>Chitinophagales</taxon>
        <taxon>Chitinophagaceae</taxon>
        <taxon>Taibaiella</taxon>
    </lineage>
</organism>
<protein>
    <submittedName>
        <fullName evidence="3">YtxH domain-containing protein</fullName>
    </submittedName>
</protein>
<keyword evidence="2" id="KW-1133">Transmembrane helix</keyword>
<evidence type="ECO:0000256" key="2">
    <source>
        <dbReference type="SAM" id="Phobius"/>
    </source>
</evidence>
<feature type="region of interest" description="Disordered" evidence="1">
    <location>
        <begin position="88"/>
        <end position="118"/>
    </location>
</feature>
<keyword evidence="2" id="KW-0472">Membrane</keyword>
<evidence type="ECO:0000256" key="1">
    <source>
        <dbReference type="SAM" id="MobiDB-lite"/>
    </source>
</evidence>
<feature type="transmembrane region" description="Helical" evidence="2">
    <location>
        <begin position="12"/>
        <end position="33"/>
    </location>
</feature>
<dbReference type="Pfam" id="PF12732">
    <property type="entry name" value="YtxH"/>
    <property type="match status" value="1"/>
</dbReference>
<comment type="caution">
    <text evidence="3">The sequence shown here is derived from an EMBL/GenBank/DDBJ whole genome shotgun (WGS) entry which is preliminary data.</text>
</comment>
<sequence>MLKLQQQKRTSSTIPLTVLTGAIVGSAVALLFAPRKGRDFRNDIKGKALELKSRFNNTAIKNSSSDESASHVDIYNKATMHTAKTNNIKEEPRTSKAAAMVNHLKHSKHPGSDQPEIL</sequence>
<dbReference type="AlphaFoldDB" id="A0A5M6CAG5"/>
<name>A0A5M6CAG5_9BACT</name>
<keyword evidence="4" id="KW-1185">Reference proteome</keyword>
<dbReference type="RefSeq" id="WP_150033668.1">
    <property type="nucleotide sequence ID" value="NZ_VWSH01000004.1"/>
</dbReference>
<dbReference type="InterPro" id="IPR024623">
    <property type="entry name" value="YtxH"/>
</dbReference>
<dbReference type="EMBL" id="VWSH01000004">
    <property type="protein sequence ID" value="KAA5532166.1"/>
    <property type="molecule type" value="Genomic_DNA"/>
</dbReference>
<evidence type="ECO:0000313" key="4">
    <source>
        <dbReference type="Proteomes" id="UP000323632"/>
    </source>
</evidence>